<name>A0AAN9HTC2_CROPI</name>
<keyword evidence="1" id="KW-0472">Membrane</keyword>
<reference evidence="2 3" key="1">
    <citation type="submission" date="2024-01" db="EMBL/GenBank/DDBJ databases">
        <title>The genomes of 5 underutilized Papilionoideae crops provide insights into root nodulation and disease resistanc.</title>
        <authorList>
            <person name="Yuan L."/>
        </authorList>
    </citation>
    <scope>NUCLEOTIDE SEQUENCE [LARGE SCALE GENOMIC DNA]</scope>
    <source>
        <strain evidence="2">ZHUSHIDOU_FW_LH</strain>
        <tissue evidence="2">Leaf</tissue>
    </source>
</reference>
<comment type="caution">
    <text evidence="2">The sequence shown here is derived from an EMBL/GenBank/DDBJ whole genome shotgun (WGS) entry which is preliminary data.</text>
</comment>
<evidence type="ECO:0000256" key="1">
    <source>
        <dbReference type="SAM" id="Phobius"/>
    </source>
</evidence>
<accession>A0AAN9HTC2</accession>
<proteinExistence type="predicted"/>
<organism evidence="2 3">
    <name type="scientific">Crotalaria pallida</name>
    <name type="common">Smooth rattlebox</name>
    <name type="synonym">Crotalaria striata</name>
    <dbReference type="NCBI Taxonomy" id="3830"/>
    <lineage>
        <taxon>Eukaryota</taxon>
        <taxon>Viridiplantae</taxon>
        <taxon>Streptophyta</taxon>
        <taxon>Embryophyta</taxon>
        <taxon>Tracheophyta</taxon>
        <taxon>Spermatophyta</taxon>
        <taxon>Magnoliopsida</taxon>
        <taxon>eudicotyledons</taxon>
        <taxon>Gunneridae</taxon>
        <taxon>Pentapetalae</taxon>
        <taxon>rosids</taxon>
        <taxon>fabids</taxon>
        <taxon>Fabales</taxon>
        <taxon>Fabaceae</taxon>
        <taxon>Papilionoideae</taxon>
        <taxon>50 kb inversion clade</taxon>
        <taxon>genistoids sensu lato</taxon>
        <taxon>core genistoids</taxon>
        <taxon>Crotalarieae</taxon>
        <taxon>Crotalaria</taxon>
    </lineage>
</organism>
<gene>
    <name evidence="2" type="ORF">RIF29_28853</name>
</gene>
<sequence length="73" mass="7923">MSECEDLHAESNEPIKTISPHLISYNTILTQLITAKSKALNLKLPPPSLSLLAPPLSSLSILLIIIIISQTHP</sequence>
<evidence type="ECO:0000313" key="2">
    <source>
        <dbReference type="EMBL" id="KAK7255443.1"/>
    </source>
</evidence>
<dbReference type="Proteomes" id="UP001372338">
    <property type="component" value="Unassembled WGS sequence"/>
</dbReference>
<keyword evidence="1" id="KW-0812">Transmembrane</keyword>
<dbReference type="AlphaFoldDB" id="A0AAN9HTC2"/>
<keyword evidence="3" id="KW-1185">Reference proteome</keyword>
<dbReference type="EMBL" id="JAYWIO010000006">
    <property type="protein sequence ID" value="KAK7255443.1"/>
    <property type="molecule type" value="Genomic_DNA"/>
</dbReference>
<evidence type="ECO:0000313" key="3">
    <source>
        <dbReference type="Proteomes" id="UP001372338"/>
    </source>
</evidence>
<feature type="transmembrane region" description="Helical" evidence="1">
    <location>
        <begin position="49"/>
        <end position="68"/>
    </location>
</feature>
<keyword evidence="1" id="KW-1133">Transmembrane helix</keyword>
<protein>
    <submittedName>
        <fullName evidence="2">Uncharacterized protein</fullName>
    </submittedName>
</protein>